<dbReference type="InterPro" id="IPR046521">
    <property type="entry name" value="DUF6698"/>
</dbReference>
<gene>
    <name evidence="2" type="ORF">CVT24_001580</name>
</gene>
<evidence type="ECO:0000256" key="1">
    <source>
        <dbReference type="SAM" id="MobiDB-lite"/>
    </source>
</evidence>
<dbReference type="STRING" id="181874.A0A409WJ22"/>
<feature type="compositionally biased region" description="Low complexity" evidence="1">
    <location>
        <begin position="485"/>
        <end position="497"/>
    </location>
</feature>
<accession>A0A409WJ22</accession>
<reference evidence="2 3" key="1">
    <citation type="journal article" date="2018" name="Evol. Lett.">
        <title>Horizontal gene cluster transfer increased hallucinogenic mushroom diversity.</title>
        <authorList>
            <person name="Reynolds H.T."/>
            <person name="Vijayakumar V."/>
            <person name="Gluck-Thaler E."/>
            <person name="Korotkin H.B."/>
            <person name="Matheny P.B."/>
            <person name="Slot J.C."/>
        </authorList>
    </citation>
    <scope>NUCLEOTIDE SEQUENCE [LARGE SCALE GENOMIC DNA]</scope>
    <source>
        <strain evidence="2 3">2629</strain>
    </source>
</reference>
<feature type="compositionally biased region" description="Polar residues" evidence="1">
    <location>
        <begin position="525"/>
        <end position="536"/>
    </location>
</feature>
<organism evidence="2 3">
    <name type="scientific">Panaeolus cyanescens</name>
    <dbReference type="NCBI Taxonomy" id="181874"/>
    <lineage>
        <taxon>Eukaryota</taxon>
        <taxon>Fungi</taxon>
        <taxon>Dikarya</taxon>
        <taxon>Basidiomycota</taxon>
        <taxon>Agaricomycotina</taxon>
        <taxon>Agaricomycetes</taxon>
        <taxon>Agaricomycetidae</taxon>
        <taxon>Agaricales</taxon>
        <taxon>Agaricineae</taxon>
        <taxon>Galeropsidaceae</taxon>
        <taxon>Panaeolus</taxon>
    </lineage>
</organism>
<dbReference type="OrthoDB" id="3220614at2759"/>
<name>A0A409WJ22_9AGAR</name>
<feature type="region of interest" description="Disordered" evidence="1">
    <location>
        <begin position="340"/>
        <end position="565"/>
    </location>
</feature>
<dbReference type="Proteomes" id="UP000284842">
    <property type="component" value="Unassembled WGS sequence"/>
</dbReference>
<evidence type="ECO:0000313" key="2">
    <source>
        <dbReference type="EMBL" id="PPQ78450.1"/>
    </source>
</evidence>
<comment type="caution">
    <text evidence="2">The sequence shown here is derived from an EMBL/GenBank/DDBJ whole genome shotgun (WGS) entry which is preliminary data.</text>
</comment>
<dbReference type="InParanoid" id="A0A409WJ22"/>
<proteinExistence type="predicted"/>
<dbReference type="EMBL" id="NHTK01005462">
    <property type="protein sequence ID" value="PPQ78450.1"/>
    <property type="molecule type" value="Genomic_DNA"/>
</dbReference>
<feature type="compositionally biased region" description="Polar residues" evidence="1">
    <location>
        <begin position="379"/>
        <end position="388"/>
    </location>
</feature>
<feature type="compositionally biased region" description="Acidic residues" evidence="1">
    <location>
        <begin position="353"/>
        <end position="363"/>
    </location>
</feature>
<feature type="compositionally biased region" description="Basic residues" evidence="1">
    <location>
        <begin position="340"/>
        <end position="349"/>
    </location>
</feature>
<feature type="compositionally biased region" description="Low complexity" evidence="1">
    <location>
        <begin position="507"/>
        <end position="521"/>
    </location>
</feature>
<protein>
    <submittedName>
        <fullName evidence="2">Uncharacterized protein</fullName>
    </submittedName>
</protein>
<sequence>MTRVPDRLTTTGARRNALIDIIQESGISEDKSVYVSLAAIHGFYLTGYRALADDLIGKFKWIARAISMYFDPVRVITAYEEREEEPGTELEKKHHNMFLALHPDLPNLVKFVSGSPEHIDCLAAVIDHHVCEAKNSDTSTLRHLISKIIPENTQRDVVSPPIASDAKGERGFNHQMTGALLCPLQQRTEYDQDPITFNNKVNAGEILITHSHYPSGFYPPRTIYNANDIEVDLFRGYAFIRALRAIFAGKQAILTGKRTASKASQAEMHGFTRVTPESVAYTGVHLVFALSNIENWSLAHLTSFNFHTFWHNIVRMFTDPEDEWSTETLDFLTKQLPPLRKKQMKKRRRGVQDEAEVEEEDDETTRSLQNRAAKRARAQNTSENNQVEQPEADDIPLRAAEHQQSMADDPQSEDEEPTYQPQRVRSRPHLRMFRSPSASPERGPPPSSSPARSSRHATPDPYYGLMGPPPVPRFRHSTTLDDLTNQLESSQSQNSQLGRLRRSPTLEPESGPSQPPQSSRRSTLRARTNTSSTAGTLRNGANAESQIEGGRGNASKSKGKGRAAK</sequence>
<dbReference type="AlphaFoldDB" id="A0A409WJ22"/>
<evidence type="ECO:0000313" key="3">
    <source>
        <dbReference type="Proteomes" id="UP000284842"/>
    </source>
</evidence>
<keyword evidence="3" id="KW-1185">Reference proteome</keyword>
<dbReference type="Pfam" id="PF20414">
    <property type="entry name" value="DUF6698"/>
    <property type="match status" value="1"/>
</dbReference>